<evidence type="ECO:0000313" key="2">
    <source>
        <dbReference type="Proteomes" id="UP000228502"/>
    </source>
</evidence>
<protein>
    <submittedName>
        <fullName evidence="1">Uncharacterized protein</fullName>
    </submittedName>
</protein>
<dbReference type="Proteomes" id="UP000228502">
    <property type="component" value="Unassembled WGS sequence"/>
</dbReference>
<dbReference type="AlphaFoldDB" id="A0AAE5QX84"/>
<evidence type="ECO:0000313" key="1">
    <source>
        <dbReference type="EMBL" id="PIH10565.1"/>
    </source>
</evidence>
<gene>
    <name evidence="1" type="ORF">CTJ08_05785</name>
</gene>
<name>A0AAE5QX84_STAEP</name>
<reference evidence="1 2" key="1">
    <citation type="submission" date="2017-10" db="EMBL/GenBank/DDBJ databases">
        <title>genome sequences of Staph epi in chlorhexidine trial.</title>
        <authorList>
            <person name="Greninger A.L."/>
            <person name="Addetia A."/>
            <person name="Qin X."/>
            <person name="Zerr D."/>
        </authorList>
    </citation>
    <scope>NUCLEOTIDE SEQUENCE [LARGE SCALE GENOMIC DNA]</scope>
    <source>
        <strain evidence="1 2">SCH-17</strain>
    </source>
</reference>
<organism evidence="1 2">
    <name type="scientific">Staphylococcus epidermidis</name>
    <dbReference type="NCBI Taxonomy" id="1282"/>
    <lineage>
        <taxon>Bacteria</taxon>
        <taxon>Bacillati</taxon>
        <taxon>Bacillota</taxon>
        <taxon>Bacilli</taxon>
        <taxon>Bacillales</taxon>
        <taxon>Staphylococcaceae</taxon>
        <taxon>Staphylococcus</taxon>
    </lineage>
</organism>
<accession>A0AAE5QX84</accession>
<dbReference type="EMBL" id="PEJG01000005">
    <property type="protein sequence ID" value="PIH10565.1"/>
    <property type="molecule type" value="Genomic_DNA"/>
</dbReference>
<comment type="caution">
    <text evidence="1">The sequence shown here is derived from an EMBL/GenBank/DDBJ whole genome shotgun (WGS) entry which is preliminary data.</text>
</comment>
<proteinExistence type="predicted"/>
<sequence>MVRQYMKKPICYIILAMHYRKLMLSKSCRRKVSKLLHRCEKDIFSWVKEFTYTIKYKKEYDEYLLKMQLL</sequence>